<gene>
    <name evidence="3" type="ORF">SAMN05421795_103204</name>
</gene>
<name>A0A1N7LLG2_9RHOB</name>
<feature type="domain" description="Hedgehog/Intein (Hint)" evidence="2">
    <location>
        <begin position="161"/>
        <end position="307"/>
    </location>
</feature>
<dbReference type="InterPro" id="IPR028992">
    <property type="entry name" value="Hedgehog/Intein_dom"/>
</dbReference>
<accession>A0A1N7LLG2</accession>
<organism evidence="3 4">
    <name type="scientific">Phaeovulum vinaykumarii</name>
    <dbReference type="NCBI Taxonomy" id="407234"/>
    <lineage>
        <taxon>Bacteria</taxon>
        <taxon>Pseudomonadati</taxon>
        <taxon>Pseudomonadota</taxon>
        <taxon>Alphaproteobacteria</taxon>
        <taxon>Rhodobacterales</taxon>
        <taxon>Paracoccaceae</taxon>
        <taxon>Phaeovulum</taxon>
    </lineage>
</organism>
<reference evidence="4" key="1">
    <citation type="submission" date="2017-01" db="EMBL/GenBank/DDBJ databases">
        <authorList>
            <person name="Varghese N."/>
            <person name="Submissions S."/>
        </authorList>
    </citation>
    <scope>NUCLEOTIDE SEQUENCE [LARGE SCALE GENOMIC DNA]</scope>
    <source>
        <strain evidence="4">DSM 18714</strain>
    </source>
</reference>
<feature type="region of interest" description="Disordered" evidence="1">
    <location>
        <begin position="76"/>
        <end position="98"/>
    </location>
</feature>
<dbReference type="InterPro" id="IPR036844">
    <property type="entry name" value="Hint_dom_sf"/>
</dbReference>
<protein>
    <submittedName>
        <fullName evidence="3">Hint domain-containing protein</fullName>
    </submittedName>
</protein>
<evidence type="ECO:0000313" key="3">
    <source>
        <dbReference type="EMBL" id="SIS74634.1"/>
    </source>
</evidence>
<dbReference type="Pfam" id="PF13403">
    <property type="entry name" value="Hint_2"/>
    <property type="match status" value="1"/>
</dbReference>
<keyword evidence="4" id="KW-1185">Reference proteome</keyword>
<dbReference type="RefSeq" id="WP_076365314.1">
    <property type="nucleotide sequence ID" value="NZ_FTOM01000003.1"/>
</dbReference>
<dbReference type="Proteomes" id="UP000186098">
    <property type="component" value="Unassembled WGS sequence"/>
</dbReference>
<proteinExistence type="predicted"/>
<dbReference type="STRING" id="407234.SAMN05421795_103204"/>
<dbReference type="AlphaFoldDB" id="A0A1N7LLG2"/>
<dbReference type="OrthoDB" id="6305173at2"/>
<evidence type="ECO:0000313" key="4">
    <source>
        <dbReference type="Proteomes" id="UP000186098"/>
    </source>
</evidence>
<sequence length="358" mass="38741">MTGLTGTFVVAWTHTETDGLRGAPPAALEIGAEWRWRGEALRIDGPADVLRLPRPESERARRARAARAVHRLLSLAGGGQGAPELPAPDPADTPFAETDTSFTVTDGRMAFVVTVIEAPEHGTRLAMFSGPVPPRDRALWVVERAAGLDLPARPGPTPGVICFARGTLIDTPRGRRPVETLAPGDLVETCDDGPQPVLWRGSRRLSGARLRALPHLRPVRLRAAALDPARPDADLIVSPRHRIVLRGKAARALFNAPEVLVAAADLVNDRTIQVFHGLREVDYVHLMFARHQILRANGIESESFHPDATALEMIAPQDRSALVATLRDQDPGGRGYGPTARRALTRSEAAILRHDMAA</sequence>
<dbReference type="EMBL" id="FTOM01000003">
    <property type="protein sequence ID" value="SIS74634.1"/>
    <property type="molecule type" value="Genomic_DNA"/>
</dbReference>
<dbReference type="SUPFAM" id="SSF51294">
    <property type="entry name" value="Hedgehog/intein (Hint) domain"/>
    <property type="match status" value="1"/>
</dbReference>
<evidence type="ECO:0000256" key="1">
    <source>
        <dbReference type="SAM" id="MobiDB-lite"/>
    </source>
</evidence>
<evidence type="ECO:0000259" key="2">
    <source>
        <dbReference type="Pfam" id="PF13403"/>
    </source>
</evidence>